<dbReference type="PROSITE" id="PS51257">
    <property type="entry name" value="PROKAR_LIPOPROTEIN"/>
    <property type="match status" value="1"/>
</dbReference>
<evidence type="ECO:0000313" key="2">
    <source>
        <dbReference type="Proteomes" id="UP001589585"/>
    </source>
</evidence>
<evidence type="ECO:0008006" key="3">
    <source>
        <dbReference type="Google" id="ProtNLM"/>
    </source>
</evidence>
<dbReference type="Gene3D" id="1.25.40.390">
    <property type="match status" value="1"/>
</dbReference>
<dbReference type="Proteomes" id="UP001589585">
    <property type="component" value="Unassembled WGS sequence"/>
</dbReference>
<comment type="caution">
    <text evidence="1">The sequence shown here is derived from an EMBL/GenBank/DDBJ whole genome shotgun (WGS) entry which is preliminary data.</text>
</comment>
<reference evidence="1 2" key="1">
    <citation type="submission" date="2024-09" db="EMBL/GenBank/DDBJ databases">
        <authorList>
            <person name="Sun Q."/>
            <person name="Mori K."/>
        </authorList>
    </citation>
    <scope>NUCLEOTIDE SEQUENCE [LARGE SCALE GENOMIC DNA]</scope>
    <source>
        <strain evidence="1 2">CECT 8622</strain>
    </source>
</reference>
<evidence type="ECO:0000313" key="1">
    <source>
        <dbReference type="EMBL" id="MFB9056423.1"/>
    </source>
</evidence>
<name>A0ABV5FBF8_9FLAO</name>
<dbReference type="InterPro" id="IPR011990">
    <property type="entry name" value="TPR-like_helical_dom_sf"/>
</dbReference>
<sequence length="483" mass="53124">MKNFKLYTLFIIVITTFGSCDDFDASLDPEYTANPTPEEVASEATALSAFQSWYSAINSYDGPALMLTTMADMRTCSHGNQGMRDMSSEPRAAWDNNPGYSNAAASEDYYTAMYALLANQSTLITAMNNGTTVSDPAKIESLARFGQAVAIGYIALVYDRVWIVDETGPLFDGEATTPELAMENALEKLDIAIDLADNNSFTVDGVNGRSLSSTEWSEFLNTVGARLLANLPRNAAQRDALDWNRVLNYANNGLNFDLEVLWDGAVNWWSEWLYYGNVSGWARVDMRVINLMDSSTPSRWPGQNGLLPPATSSDNRLTTDFEYLDSQDFTASRGIYHYSNYRHSRYDEEIFVSEQTGSVPEILKAENDLYKAEAILRSGGAPSDAVTVINNSSRVLRGGLAPLSSSASFVDVEKAIHYERSIELLSSGMGLGFFEMRKNDLLQKGTPLHFPVPGSYLLAGEYENYTFGGVSNADGINVSNGGW</sequence>
<protein>
    <recommendedName>
        <fullName evidence="3">SusD-like starch-binding protein associating with outer membrane</fullName>
    </recommendedName>
</protein>
<dbReference type="RefSeq" id="WP_379860621.1">
    <property type="nucleotide sequence ID" value="NZ_JBHMFC010000020.1"/>
</dbReference>
<dbReference type="EMBL" id="JBHMFC010000020">
    <property type="protein sequence ID" value="MFB9056423.1"/>
    <property type="molecule type" value="Genomic_DNA"/>
</dbReference>
<organism evidence="1 2">
    <name type="scientific">Mariniflexile ostreae</name>
    <dbReference type="NCBI Taxonomy" id="1520892"/>
    <lineage>
        <taxon>Bacteria</taxon>
        <taxon>Pseudomonadati</taxon>
        <taxon>Bacteroidota</taxon>
        <taxon>Flavobacteriia</taxon>
        <taxon>Flavobacteriales</taxon>
        <taxon>Flavobacteriaceae</taxon>
        <taxon>Mariniflexile</taxon>
    </lineage>
</organism>
<proteinExistence type="predicted"/>
<dbReference type="SUPFAM" id="SSF48452">
    <property type="entry name" value="TPR-like"/>
    <property type="match status" value="1"/>
</dbReference>
<gene>
    <name evidence="1" type="ORF">ACFFU9_06655</name>
</gene>
<keyword evidence="2" id="KW-1185">Reference proteome</keyword>
<accession>A0ABV5FBF8</accession>